<evidence type="ECO:0000313" key="2">
    <source>
        <dbReference type="EMBL" id="QDT72363.1"/>
    </source>
</evidence>
<sequence precursor="true">MSVFAVSATRRSTTLAAAAAMAAVSGQLLAEDEVVVSTPAQRIVEFSTPSHPPIGANRQEKVAAEALKLRIREGTRLKDVVGRFRQSGDALVFVDAENREFGGLLNLNLERVARMLQSVEEPESVTWSVSGTVTEYSGQNHLLISRAVFRSAAPPPRPENVAE</sequence>
<feature type="chain" id="PRO_5021930687" evidence="1">
    <location>
        <begin position="31"/>
        <end position="163"/>
    </location>
</feature>
<proteinExistence type="predicted"/>
<dbReference type="AlphaFoldDB" id="A0A517TVG2"/>
<reference evidence="2 3" key="1">
    <citation type="submission" date="2019-02" db="EMBL/GenBank/DDBJ databases">
        <title>Deep-cultivation of Planctomycetes and their phenomic and genomic characterization uncovers novel biology.</title>
        <authorList>
            <person name="Wiegand S."/>
            <person name="Jogler M."/>
            <person name="Boedeker C."/>
            <person name="Pinto D."/>
            <person name="Vollmers J."/>
            <person name="Rivas-Marin E."/>
            <person name="Kohn T."/>
            <person name="Peeters S.H."/>
            <person name="Heuer A."/>
            <person name="Rast P."/>
            <person name="Oberbeckmann S."/>
            <person name="Bunk B."/>
            <person name="Jeske O."/>
            <person name="Meyerdierks A."/>
            <person name="Storesund J.E."/>
            <person name="Kallscheuer N."/>
            <person name="Luecker S."/>
            <person name="Lage O.M."/>
            <person name="Pohl T."/>
            <person name="Merkel B.J."/>
            <person name="Hornburger P."/>
            <person name="Mueller R.-W."/>
            <person name="Bruemmer F."/>
            <person name="Labrenz M."/>
            <person name="Spormann A.M."/>
            <person name="Op den Camp H."/>
            <person name="Overmann J."/>
            <person name="Amann R."/>
            <person name="Jetten M.S.M."/>
            <person name="Mascher T."/>
            <person name="Medema M.H."/>
            <person name="Devos D.P."/>
            <person name="Kaster A.-K."/>
            <person name="Ovreas L."/>
            <person name="Rohde M."/>
            <person name="Galperin M.Y."/>
            <person name="Jogler C."/>
        </authorList>
    </citation>
    <scope>NUCLEOTIDE SEQUENCE [LARGE SCALE GENOMIC DNA]</scope>
    <source>
        <strain evidence="2 3">I41</strain>
    </source>
</reference>
<dbReference type="RefSeq" id="WP_168206757.1">
    <property type="nucleotide sequence ID" value="NZ_CP036339.1"/>
</dbReference>
<evidence type="ECO:0000313" key="3">
    <source>
        <dbReference type="Proteomes" id="UP000317909"/>
    </source>
</evidence>
<keyword evidence="1" id="KW-0732">Signal</keyword>
<evidence type="ECO:0000256" key="1">
    <source>
        <dbReference type="SAM" id="SignalP"/>
    </source>
</evidence>
<gene>
    <name evidence="2" type="ORF">I41_15370</name>
</gene>
<organism evidence="2 3">
    <name type="scientific">Lacipirellula limnantheis</name>
    <dbReference type="NCBI Taxonomy" id="2528024"/>
    <lineage>
        <taxon>Bacteria</taxon>
        <taxon>Pseudomonadati</taxon>
        <taxon>Planctomycetota</taxon>
        <taxon>Planctomycetia</taxon>
        <taxon>Pirellulales</taxon>
        <taxon>Lacipirellulaceae</taxon>
        <taxon>Lacipirellula</taxon>
    </lineage>
</organism>
<name>A0A517TVG2_9BACT</name>
<accession>A0A517TVG2</accession>
<protein>
    <submittedName>
        <fullName evidence="2">Uncharacterized protein</fullName>
    </submittedName>
</protein>
<dbReference type="KEGG" id="llh:I41_15370"/>
<feature type="signal peptide" evidence="1">
    <location>
        <begin position="1"/>
        <end position="30"/>
    </location>
</feature>
<dbReference type="Proteomes" id="UP000317909">
    <property type="component" value="Chromosome"/>
</dbReference>
<dbReference type="EMBL" id="CP036339">
    <property type="protein sequence ID" value="QDT72363.1"/>
    <property type="molecule type" value="Genomic_DNA"/>
</dbReference>
<keyword evidence="3" id="KW-1185">Reference proteome</keyword>